<dbReference type="Proteomes" id="UP000014974">
    <property type="component" value="Unassembled WGS sequence"/>
</dbReference>
<comment type="caution">
    <text evidence="1">The sequence shown here is derived from an EMBL/GenBank/DDBJ whole genome shotgun (WGS) entry which is preliminary data.</text>
</comment>
<organism evidence="1 2">
    <name type="scientific">Cyclobacterium qasimii M12-11B</name>
    <dbReference type="NCBI Taxonomy" id="641524"/>
    <lineage>
        <taxon>Bacteria</taxon>
        <taxon>Pseudomonadati</taxon>
        <taxon>Bacteroidota</taxon>
        <taxon>Cytophagia</taxon>
        <taxon>Cytophagales</taxon>
        <taxon>Cyclobacteriaceae</taxon>
        <taxon>Cyclobacterium</taxon>
    </lineage>
</organism>
<gene>
    <name evidence="1" type="ORF">ADICYQ_2990</name>
</gene>
<name>S7WV04_9BACT</name>
<reference evidence="1 2" key="1">
    <citation type="journal article" date="2013" name="Genome Announc.">
        <title>Draft Genome Sequence of Cyclobacterium qasimii Strain M12-11BT, Isolated from Arctic Marine Sediment.</title>
        <authorList>
            <person name="Shivaji S."/>
            <person name="Ara S."/>
            <person name="Singh A."/>
            <person name="Kumar Pinnaka A."/>
        </authorList>
    </citation>
    <scope>NUCLEOTIDE SEQUENCE [LARGE SCALE GENOMIC DNA]</scope>
    <source>
        <strain evidence="1 2">M12-11B</strain>
    </source>
</reference>
<sequence>MQLFEIFHVMNYVEVVKGRMVLVLRILFSQIVLTLNKRALLI</sequence>
<proteinExistence type="predicted"/>
<evidence type="ECO:0000313" key="2">
    <source>
        <dbReference type="Proteomes" id="UP000014974"/>
    </source>
</evidence>
<dbReference type="AlphaFoldDB" id="S7WV04"/>
<dbReference type="EMBL" id="ATNM01000110">
    <property type="protein sequence ID" value="EPR67918.1"/>
    <property type="molecule type" value="Genomic_DNA"/>
</dbReference>
<protein>
    <submittedName>
        <fullName evidence="1">Uncharacterized protein</fullName>
    </submittedName>
</protein>
<accession>S7WV04</accession>
<evidence type="ECO:0000313" key="1">
    <source>
        <dbReference type="EMBL" id="EPR67918.1"/>
    </source>
</evidence>